<gene>
    <name evidence="1" type="ORF">AMLFYP55_00026</name>
</gene>
<dbReference type="AlphaFoldDB" id="A0A6N2QV33"/>
<organism evidence="1">
    <name type="scientific">Akkermansia muciniphila</name>
    <dbReference type="NCBI Taxonomy" id="239935"/>
    <lineage>
        <taxon>Bacteria</taxon>
        <taxon>Pseudomonadati</taxon>
        <taxon>Verrucomicrobiota</taxon>
        <taxon>Verrucomicrobiia</taxon>
        <taxon>Verrucomicrobiales</taxon>
        <taxon>Akkermansiaceae</taxon>
        <taxon>Akkermansia</taxon>
    </lineage>
</organism>
<dbReference type="EMBL" id="CACRSS010000001">
    <property type="protein sequence ID" value="VYS72403.1"/>
    <property type="molecule type" value="Genomic_DNA"/>
</dbReference>
<name>A0A6N2QV33_9BACT</name>
<protein>
    <submittedName>
        <fullName evidence="1">Uncharacterized protein</fullName>
    </submittedName>
</protein>
<accession>A0A6N2QV33</accession>
<sequence length="169" mass="18605">MTATKFTVAFLCRLPIIDGRTTMKAPFFSLAFCLITSLIAACSSPSGPNAWTPVTSGPPRAPIPQNEVLVIDEYPMGEYTNVGHFNGPEGRIVHVSMEDKELIDYFTREAAAMGGNTVVIREPRIRYRSGEGKSSRVDVIHVREEMGTHGAEDLGMDSLPIDEESLRIY</sequence>
<reference evidence="1" key="1">
    <citation type="submission" date="2019-11" db="EMBL/GenBank/DDBJ databases">
        <authorList>
            <person name="Feng L."/>
        </authorList>
    </citation>
    <scope>NUCLEOTIDE SEQUENCE</scope>
    <source>
        <strain evidence="1">AMuciniphilaLFYP55</strain>
    </source>
</reference>
<proteinExistence type="predicted"/>
<evidence type="ECO:0000313" key="1">
    <source>
        <dbReference type="EMBL" id="VYS72403.1"/>
    </source>
</evidence>